<gene>
    <name evidence="1" type="ORF">DI533_22405</name>
</gene>
<reference evidence="1 2" key="1">
    <citation type="submission" date="2017-08" db="EMBL/GenBank/DDBJ databases">
        <title>Infants hospitalized years apart are colonized by the same room-sourced microbial strains.</title>
        <authorList>
            <person name="Brooks B."/>
            <person name="Olm M.R."/>
            <person name="Firek B.A."/>
            <person name="Baker R."/>
            <person name="Thomas B.C."/>
            <person name="Morowitz M.J."/>
            <person name="Banfield J.F."/>
        </authorList>
    </citation>
    <scope>NUCLEOTIDE SEQUENCE [LARGE SCALE GENOMIC DNA]</scope>
    <source>
        <strain evidence="1">S2_003_000_R2_11</strain>
    </source>
</reference>
<accession>A0A2W5U8W7</accession>
<dbReference type="EMBL" id="QFQS01000029">
    <property type="protein sequence ID" value="PZQ94350.1"/>
    <property type="molecule type" value="Genomic_DNA"/>
</dbReference>
<comment type="caution">
    <text evidence="1">The sequence shown here is derived from an EMBL/GenBank/DDBJ whole genome shotgun (WGS) entry which is preliminary data.</text>
</comment>
<name>A0A2W5U8W7_CERSP</name>
<evidence type="ECO:0000313" key="2">
    <source>
        <dbReference type="Proteomes" id="UP000248975"/>
    </source>
</evidence>
<dbReference type="Proteomes" id="UP000248975">
    <property type="component" value="Unassembled WGS sequence"/>
</dbReference>
<protein>
    <submittedName>
        <fullName evidence="1">Uncharacterized protein</fullName>
    </submittedName>
</protein>
<dbReference type="AlphaFoldDB" id="A0A2W5U8W7"/>
<proteinExistence type="predicted"/>
<sequence>MVHALCYCTDTTPRDAESFPHASLTFFNVRAGPIRNVLWLRYLIAIRGYLQTWTRNGEKRGAPIKFIFPGGKIIREIGARIWQRLPRHKVARRDRMAAPLIRTGNTGRVRVRRRDSTGIRVLYCASALVDAVPRGMFVATVSVGVQVVHQEGVLPRRDTRLDVLRDAGRARHPIPVGMAQVAGAERLPRNLAGAGVMLITGHLCMPAP</sequence>
<organism evidence="1 2">
    <name type="scientific">Cereibacter sphaeroides</name>
    <name type="common">Rhodobacter sphaeroides</name>
    <dbReference type="NCBI Taxonomy" id="1063"/>
    <lineage>
        <taxon>Bacteria</taxon>
        <taxon>Pseudomonadati</taxon>
        <taxon>Pseudomonadota</taxon>
        <taxon>Alphaproteobacteria</taxon>
        <taxon>Rhodobacterales</taxon>
        <taxon>Paracoccaceae</taxon>
        <taxon>Cereibacter</taxon>
    </lineage>
</organism>
<evidence type="ECO:0000313" key="1">
    <source>
        <dbReference type="EMBL" id="PZQ94350.1"/>
    </source>
</evidence>